<organism evidence="1">
    <name type="scientific">gut metagenome</name>
    <dbReference type="NCBI Taxonomy" id="749906"/>
    <lineage>
        <taxon>unclassified sequences</taxon>
        <taxon>metagenomes</taxon>
        <taxon>organismal metagenomes</taxon>
    </lineage>
</organism>
<dbReference type="EMBL" id="AMCI01008203">
    <property type="protein sequence ID" value="EJW91406.1"/>
    <property type="molecule type" value="Genomic_DNA"/>
</dbReference>
<sequence>MHLLRLQLPRPNARVLVLQGFFLSIKLSFSNSCTVLSFLVKMAVATPRTTMPALASVMLGNA</sequence>
<dbReference type="AlphaFoldDB" id="J9F925"/>
<reference evidence="1" key="1">
    <citation type="journal article" date="2012" name="PLoS ONE">
        <title>Gene sets for utilization of primary and secondary nutrition supplies in the distal gut of endangered iberian lynx.</title>
        <authorList>
            <person name="Alcaide M."/>
            <person name="Messina E."/>
            <person name="Richter M."/>
            <person name="Bargiela R."/>
            <person name="Peplies J."/>
            <person name="Huws S.A."/>
            <person name="Newbold C.J."/>
            <person name="Golyshin P.N."/>
            <person name="Simon M.A."/>
            <person name="Lopez G."/>
            <person name="Yakimov M.M."/>
            <person name="Ferrer M."/>
        </authorList>
    </citation>
    <scope>NUCLEOTIDE SEQUENCE</scope>
</reference>
<gene>
    <name evidence="1" type="ORF">EVA_20487</name>
</gene>
<evidence type="ECO:0000313" key="1">
    <source>
        <dbReference type="EMBL" id="EJW91406.1"/>
    </source>
</evidence>
<name>J9F925_9ZZZZ</name>
<protein>
    <submittedName>
        <fullName evidence="1">Uncharacterized protein</fullName>
    </submittedName>
</protein>
<accession>J9F925</accession>
<comment type="caution">
    <text evidence="1">The sequence shown here is derived from an EMBL/GenBank/DDBJ whole genome shotgun (WGS) entry which is preliminary data.</text>
</comment>
<proteinExistence type="predicted"/>